<dbReference type="GO" id="GO:0016787">
    <property type="term" value="F:hydrolase activity"/>
    <property type="evidence" value="ECO:0007669"/>
    <property type="project" value="UniProtKB-KW"/>
</dbReference>
<dbReference type="PANTHER" id="PTHR43046:SF14">
    <property type="entry name" value="MUTT_NUDIX FAMILY PROTEIN"/>
    <property type="match status" value="1"/>
</dbReference>
<evidence type="ECO:0000313" key="5">
    <source>
        <dbReference type="Proteomes" id="UP000231466"/>
    </source>
</evidence>
<reference evidence="5" key="1">
    <citation type="submission" date="2017-09" db="EMBL/GenBank/DDBJ databases">
        <title>Depth-based differentiation of microbial function through sediment-hosted aquifers and enrichment of novel symbionts in the deep terrestrial subsurface.</title>
        <authorList>
            <person name="Probst A.J."/>
            <person name="Ladd B."/>
            <person name="Jarett J.K."/>
            <person name="Geller-Mcgrath D.E."/>
            <person name="Sieber C.M.K."/>
            <person name="Emerson J.B."/>
            <person name="Anantharaman K."/>
            <person name="Thomas B.C."/>
            <person name="Malmstrom R."/>
            <person name="Stieglmeier M."/>
            <person name="Klingl A."/>
            <person name="Woyke T."/>
            <person name="Ryan C.M."/>
            <person name="Banfield J.F."/>
        </authorList>
    </citation>
    <scope>NUCLEOTIDE SEQUENCE [LARGE SCALE GENOMIC DNA]</scope>
</reference>
<dbReference type="InterPro" id="IPR000086">
    <property type="entry name" value="NUDIX_hydrolase_dom"/>
</dbReference>
<evidence type="ECO:0000313" key="4">
    <source>
        <dbReference type="EMBL" id="PIR98242.1"/>
    </source>
</evidence>
<gene>
    <name evidence="4" type="ORF">COT89_00855</name>
</gene>
<sequence>MKLIPEKLYKKIVTLVPLPCVDLIVVYNGKFLLGKRRIEPEAGKWWPPGGRVLIGEKLLDATERKLKDDLGLRTGYREPKFLLTEETIFKNSKGGYVRHTVNAAYLVKLIKKPDMNFEKSGISDFSEIKWFEKINKNWHPYVRHCLEKAGFIPPHLKNRCDLLEQGGFK</sequence>
<dbReference type="InterPro" id="IPR015797">
    <property type="entry name" value="NUDIX_hydrolase-like_dom_sf"/>
</dbReference>
<dbReference type="EMBL" id="PFAH01000002">
    <property type="protein sequence ID" value="PIR98242.1"/>
    <property type="molecule type" value="Genomic_DNA"/>
</dbReference>
<protein>
    <recommendedName>
        <fullName evidence="3">Nudix hydrolase domain-containing protein</fullName>
    </recommendedName>
</protein>
<evidence type="ECO:0000256" key="1">
    <source>
        <dbReference type="ARBA" id="ARBA00001946"/>
    </source>
</evidence>
<dbReference type="Proteomes" id="UP000231466">
    <property type="component" value="Unassembled WGS sequence"/>
</dbReference>
<dbReference type="AlphaFoldDB" id="A0A2H0VGL0"/>
<organism evidence="4 5">
    <name type="scientific">Candidatus Colwellbacteria bacterium CG10_big_fil_rev_8_21_14_0_10_42_22</name>
    <dbReference type="NCBI Taxonomy" id="1974540"/>
    <lineage>
        <taxon>Bacteria</taxon>
        <taxon>Candidatus Colwelliibacteriota</taxon>
    </lineage>
</organism>
<evidence type="ECO:0000256" key="2">
    <source>
        <dbReference type="ARBA" id="ARBA00022801"/>
    </source>
</evidence>
<comment type="cofactor">
    <cofactor evidence="1">
        <name>Mg(2+)</name>
        <dbReference type="ChEBI" id="CHEBI:18420"/>
    </cofactor>
</comment>
<accession>A0A2H0VGL0</accession>
<dbReference type="PANTHER" id="PTHR43046">
    <property type="entry name" value="GDP-MANNOSE MANNOSYL HYDROLASE"/>
    <property type="match status" value="1"/>
</dbReference>
<keyword evidence="2" id="KW-0378">Hydrolase</keyword>
<feature type="domain" description="Nudix hydrolase" evidence="3">
    <location>
        <begin position="23"/>
        <end position="131"/>
    </location>
</feature>
<comment type="caution">
    <text evidence="4">The sequence shown here is derived from an EMBL/GenBank/DDBJ whole genome shotgun (WGS) entry which is preliminary data.</text>
</comment>
<name>A0A2H0VGL0_9BACT</name>
<dbReference type="Gene3D" id="3.90.79.10">
    <property type="entry name" value="Nucleoside Triphosphate Pyrophosphohydrolase"/>
    <property type="match status" value="1"/>
</dbReference>
<proteinExistence type="predicted"/>
<dbReference type="SUPFAM" id="SSF55811">
    <property type="entry name" value="Nudix"/>
    <property type="match status" value="1"/>
</dbReference>
<dbReference type="Pfam" id="PF00293">
    <property type="entry name" value="NUDIX"/>
    <property type="match status" value="1"/>
</dbReference>
<evidence type="ECO:0000259" key="3">
    <source>
        <dbReference type="Pfam" id="PF00293"/>
    </source>
</evidence>